<name>A0A9W4SW18_9GLOM</name>
<dbReference type="EMBL" id="CAMKVN010002887">
    <property type="protein sequence ID" value="CAI2182968.1"/>
    <property type="molecule type" value="Genomic_DNA"/>
</dbReference>
<accession>A0A9W4SW18</accession>
<evidence type="ECO:0000313" key="1">
    <source>
        <dbReference type="EMBL" id="CAI2182968.1"/>
    </source>
</evidence>
<evidence type="ECO:0000313" key="2">
    <source>
        <dbReference type="Proteomes" id="UP001153678"/>
    </source>
</evidence>
<protein>
    <submittedName>
        <fullName evidence="1">17941_t:CDS:1</fullName>
    </submittedName>
</protein>
<sequence>FKASDISSCLYKIRDDSVRLRQFLSTDNVDGIEAILSEREGHSLHKIIDGDEPL</sequence>
<gene>
    <name evidence="1" type="ORF">FWILDA_LOCUS10842</name>
</gene>
<comment type="caution">
    <text evidence="1">The sequence shown here is derived from an EMBL/GenBank/DDBJ whole genome shotgun (WGS) entry which is preliminary data.</text>
</comment>
<organism evidence="1 2">
    <name type="scientific">Funneliformis geosporum</name>
    <dbReference type="NCBI Taxonomy" id="1117311"/>
    <lineage>
        <taxon>Eukaryota</taxon>
        <taxon>Fungi</taxon>
        <taxon>Fungi incertae sedis</taxon>
        <taxon>Mucoromycota</taxon>
        <taxon>Glomeromycotina</taxon>
        <taxon>Glomeromycetes</taxon>
        <taxon>Glomerales</taxon>
        <taxon>Glomeraceae</taxon>
        <taxon>Funneliformis</taxon>
    </lineage>
</organism>
<reference evidence="1" key="1">
    <citation type="submission" date="2022-08" db="EMBL/GenBank/DDBJ databases">
        <authorList>
            <person name="Kallberg Y."/>
            <person name="Tangrot J."/>
            <person name="Rosling A."/>
        </authorList>
    </citation>
    <scope>NUCLEOTIDE SEQUENCE</scope>
    <source>
        <strain evidence="1">Wild A</strain>
    </source>
</reference>
<proteinExistence type="predicted"/>
<dbReference type="OrthoDB" id="2399448at2759"/>
<keyword evidence="2" id="KW-1185">Reference proteome</keyword>
<feature type="non-terminal residue" evidence="1">
    <location>
        <position position="1"/>
    </location>
</feature>
<dbReference type="Proteomes" id="UP001153678">
    <property type="component" value="Unassembled WGS sequence"/>
</dbReference>
<dbReference type="AlphaFoldDB" id="A0A9W4SW18"/>